<dbReference type="Gene3D" id="3.40.50.300">
    <property type="entry name" value="P-loop containing nucleotide triphosphate hydrolases"/>
    <property type="match status" value="1"/>
</dbReference>
<comment type="catalytic activity">
    <reaction evidence="1">
        <text>ATP + H2O = ADP + phosphate + H(+)</text>
        <dbReference type="Rhea" id="RHEA:13065"/>
        <dbReference type="ChEBI" id="CHEBI:15377"/>
        <dbReference type="ChEBI" id="CHEBI:15378"/>
        <dbReference type="ChEBI" id="CHEBI:30616"/>
        <dbReference type="ChEBI" id="CHEBI:43474"/>
        <dbReference type="ChEBI" id="CHEBI:456216"/>
        <dbReference type="EC" id="5.6.2.3"/>
    </reaction>
</comment>
<reference evidence="3" key="1">
    <citation type="submission" date="2023-07" db="EMBL/GenBank/DDBJ databases">
        <authorList>
            <consortium name="CYATHOMIX"/>
        </authorList>
    </citation>
    <scope>NUCLEOTIDE SEQUENCE</scope>
    <source>
        <strain evidence="3">N/A</strain>
    </source>
</reference>
<evidence type="ECO:0000256" key="1">
    <source>
        <dbReference type="RuleBase" id="RU363044"/>
    </source>
</evidence>
<dbReference type="Proteomes" id="UP001176961">
    <property type="component" value="Unassembled WGS sequence"/>
</dbReference>
<dbReference type="GO" id="GO:0006281">
    <property type="term" value="P:DNA repair"/>
    <property type="evidence" value="ECO:0007669"/>
    <property type="project" value="UniProtKB-KW"/>
</dbReference>
<keyword evidence="1" id="KW-0227">DNA damage</keyword>
<keyword evidence="1" id="KW-0234">DNA repair</keyword>
<dbReference type="Pfam" id="PF05970">
    <property type="entry name" value="PIF1"/>
    <property type="match status" value="1"/>
</dbReference>
<keyword evidence="1" id="KW-0547">Nucleotide-binding</keyword>
<dbReference type="GO" id="GO:0016787">
    <property type="term" value="F:hydrolase activity"/>
    <property type="evidence" value="ECO:0007669"/>
    <property type="project" value="UniProtKB-KW"/>
</dbReference>
<keyword evidence="1" id="KW-0347">Helicase</keyword>
<organism evidence="3 4">
    <name type="scientific">Cylicocyclus nassatus</name>
    <name type="common">Nematode worm</name>
    <dbReference type="NCBI Taxonomy" id="53992"/>
    <lineage>
        <taxon>Eukaryota</taxon>
        <taxon>Metazoa</taxon>
        <taxon>Ecdysozoa</taxon>
        <taxon>Nematoda</taxon>
        <taxon>Chromadorea</taxon>
        <taxon>Rhabditida</taxon>
        <taxon>Rhabditina</taxon>
        <taxon>Rhabditomorpha</taxon>
        <taxon>Strongyloidea</taxon>
        <taxon>Strongylidae</taxon>
        <taxon>Cylicocyclus</taxon>
    </lineage>
</organism>
<keyword evidence="4" id="KW-1185">Reference proteome</keyword>
<dbReference type="GO" id="GO:0043139">
    <property type="term" value="F:5'-3' DNA helicase activity"/>
    <property type="evidence" value="ECO:0007669"/>
    <property type="project" value="UniProtKB-EC"/>
</dbReference>
<comment type="cofactor">
    <cofactor evidence="1">
        <name>Mg(2+)</name>
        <dbReference type="ChEBI" id="CHEBI:18420"/>
    </cofactor>
</comment>
<keyword evidence="1" id="KW-0233">DNA recombination</keyword>
<dbReference type="SUPFAM" id="SSF52540">
    <property type="entry name" value="P-loop containing nucleoside triphosphate hydrolases"/>
    <property type="match status" value="1"/>
</dbReference>
<feature type="domain" description="DNA helicase Pif1-like DEAD-box helicase" evidence="2">
    <location>
        <begin position="241"/>
        <end position="368"/>
    </location>
</feature>
<evidence type="ECO:0000259" key="2">
    <source>
        <dbReference type="Pfam" id="PF05970"/>
    </source>
</evidence>
<evidence type="ECO:0000313" key="3">
    <source>
        <dbReference type="EMBL" id="CAJ0590320.1"/>
    </source>
</evidence>
<dbReference type="GO" id="GO:0006310">
    <property type="term" value="P:DNA recombination"/>
    <property type="evidence" value="ECO:0007669"/>
    <property type="project" value="UniProtKB-KW"/>
</dbReference>
<dbReference type="GO" id="GO:0005524">
    <property type="term" value="F:ATP binding"/>
    <property type="evidence" value="ECO:0007669"/>
    <property type="project" value="UniProtKB-KW"/>
</dbReference>
<comment type="caution">
    <text evidence="3">The sequence shown here is derived from an EMBL/GenBank/DDBJ whole genome shotgun (WGS) entry which is preliminary data.</text>
</comment>
<keyword evidence="1" id="KW-0067">ATP-binding</keyword>
<proteinExistence type="inferred from homology"/>
<protein>
    <recommendedName>
        <fullName evidence="1">ATP-dependent DNA helicase</fullName>
        <ecNumber evidence="1">5.6.2.3</ecNumber>
    </recommendedName>
</protein>
<evidence type="ECO:0000313" key="4">
    <source>
        <dbReference type="Proteomes" id="UP001176961"/>
    </source>
</evidence>
<keyword evidence="1" id="KW-0378">Hydrolase</keyword>
<sequence length="401" mass="44708">MMDEVLKKEEAAASREDRSAEPVRMVFEMDRSLDRRRYNAPTCNEMAVVYVGEFGDVPAHREFAANADCEATVNSAAIPAGFIDIHRYLYTELPTYFTFKQDGTWTARRRGGSQLGPAATALGLFDEEPHIATLREAALFATALQMRALFVSVLAFMKVKDPALLWNTFKRNFIDDYLHEGMSEEEAIAAAYYDLEEGNIKSNINIASFNIPTPSLSRRPTTHAYDTAFCSTEGNRLYGTLNSQQKAALDTILGALDVSDAPKLFFIDGPSGSGKTWTYTYLFNILIGQGRKVACTAWTGIAANLLPSGCTTVSLFKLNILNNCEASSHRRQMKDARLLGENNVFIWDEASMISKTAFERVDAVLRETCTWTSPLAEKWSFSEATSGRTYRLFAADREQTN</sequence>
<dbReference type="AlphaFoldDB" id="A0AA36GK29"/>
<dbReference type="EMBL" id="CATQJL010000001">
    <property type="protein sequence ID" value="CAJ0590320.1"/>
    <property type="molecule type" value="Genomic_DNA"/>
</dbReference>
<name>A0AA36GK29_CYLNA</name>
<gene>
    <name evidence="3" type="ORF">CYNAS_LOCUS2303</name>
</gene>
<dbReference type="PANTHER" id="PTHR10492:SF57">
    <property type="entry name" value="ATP-DEPENDENT DNA HELICASE"/>
    <property type="match status" value="1"/>
</dbReference>
<dbReference type="EC" id="5.6.2.3" evidence="1"/>
<comment type="similarity">
    <text evidence="1">Belongs to the helicase family.</text>
</comment>
<dbReference type="GO" id="GO:0000723">
    <property type="term" value="P:telomere maintenance"/>
    <property type="evidence" value="ECO:0007669"/>
    <property type="project" value="InterPro"/>
</dbReference>
<accession>A0AA36GK29</accession>
<dbReference type="PANTHER" id="PTHR10492">
    <property type="match status" value="1"/>
</dbReference>
<dbReference type="InterPro" id="IPR027417">
    <property type="entry name" value="P-loop_NTPase"/>
</dbReference>
<dbReference type="InterPro" id="IPR010285">
    <property type="entry name" value="DNA_helicase_pif1-like_DEAD"/>
</dbReference>